<feature type="region of interest" description="Disordered" evidence="1">
    <location>
        <begin position="136"/>
        <end position="164"/>
    </location>
</feature>
<evidence type="ECO:0000313" key="3">
    <source>
        <dbReference type="Proteomes" id="UP000326041"/>
    </source>
</evidence>
<dbReference type="RefSeq" id="WP_055608936.1">
    <property type="nucleotide sequence ID" value="NZ_CP023697.1"/>
</dbReference>
<dbReference type="EMBL" id="CP023697">
    <property type="protein sequence ID" value="QEV04950.1"/>
    <property type="molecule type" value="Genomic_DNA"/>
</dbReference>
<dbReference type="GeneID" id="95533720"/>
<dbReference type="Proteomes" id="UP000326041">
    <property type="component" value="Chromosome"/>
</dbReference>
<accession>A0ABX6ASE5</accession>
<feature type="compositionally biased region" description="Low complexity" evidence="1">
    <location>
        <begin position="136"/>
        <end position="156"/>
    </location>
</feature>
<gene>
    <name evidence="2" type="ORF">CP972_03905</name>
</gene>
<organism evidence="2 3">
    <name type="scientific">Streptomyces prasinus</name>
    <dbReference type="NCBI Taxonomy" id="67345"/>
    <lineage>
        <taxon>Bacteria</taxon>
        <taxon>Bacillati</taxon>
        <taxon>Actinomycetota</taxon>
        <taxon>Actinomycetes</taxon>
        <taxon>Kitasatosporales</taxon>
        <taxon>Streptomycetaceae</taxon>
        <taxon>Streptomyces</taxon>
    </lineage>
</organism>
<sequence>MALHARAFFMEHLKLPSVDAAVVGNTYFATPAPGSPLRLRIDFARTIRADEYDGLRLATIHQDRGELDVVVLRFEDHNTFDHRDAARGRSPQESGYGTFYEFRDRPDWVPWEGAHTHVLRDAIEQYASVWFPGAREAPAPSRASARTARKAPASPATHSGSCSR</sequence>
<proteinExistence type="predicted"/>
<evidence type="ECO:0000256" key="1">
    <source>
        <dbReference type="SAM" id="MobiDB-lite"/>
    </source>
</evidence>
<protein>
    <submittedName>
        <fullName evidence="2">Uncharacterized protein</fullName>
    </submittedName>
</protein>
<reference evidence="2 3" key="1">
    <citation type="submission" date="2017-09" db="EMBL/GenBank/DDBJ databases">
        <authorList>
            <person name="Lee N."/>
            <person name="Cho B.-K."/>
        </authorList>
    </citation>
    <scope>NUCLEOTIDE SEQUENCE [LARGE SCALE GENOMIC DNA]</scope>
    <source>
        <strain evidence="2 3">ATCC 13879</strain>
    </source>
</reference>
<evidence type="ECO:0000313" key="2">
    <source>
        <dbReference type="EMBL" id="QEV04950.1"/>
    </source>
</evidence>
<keyword evidence="3" id="KW-1185">Reference proteome</keyword>
<name>A0ABX6ASE5_9ACTN</name>